<evidence type="ECO:0000313" key="4">
    <source>
        <dbReference type="Proteomes" id="UP000516148"/>
    </source>
</evidence>
<dbReference type="AlphaFoldDB" id="A0A7H0LM34"/>
<protein>
    <submittedName>
        <fullName evidence="3">Uncharacterized protein</fullName>
    </submittedName>
</protein>
<sequence>MIRNLVSLAALMLAGLADPQARSSEPQPATTPDRISYVGTGNGWTGGRTEWSIDRSGRGMYRTTVRRQAGGKFNAGPEGFERIRAILRPIEDVRELPCDGAVTDQGTGTLSWHGRDHETSLRFDFGCNFRQPDAARARLVQASELVQKWALAN</sequence>
<reference evidence="3 4" key="1">
    <citation type="submission" date="2020-09" db="EMBL/GenBank/DDBJ databases">
        <title>Sphingomonas sp., a new species isolated from pork steak.</title>
        <authorList>
            <person name="Heidler von Heilborn D."/>
        </authorList>
    </citation>
    <scope>NUCLEOTIDE SEQUENCE [LARGE SCALE GENOMIC DNA]</scope>
    <source>
        <strain evidence="4">S8-3T</strain>
    </source>
</reference>
<name>A0A7H0LM34_9SPHN</name>
<dbReference type="EMBL" id="CP061038">
    <property type="protein sequence ID" value="QNQ10737.1"/>
    <property type="molecule type" value="Genomic_DNA"/>
</dbReference>
<accession>A0A7H0LM34</accession>
<evidence type="ECO:0000256" key="2">
    <source>
        <dbReference type="SAM" id="SignalP"/>
    </source>
</evidence>
<keyword evidence="4" id="KW-1185">Reference proteome</keyword>
<proteinExistence type="predicted"/>
<dbReference type="Proteomes" id="UP000516148">
    <property type="component" value="Chromosome"/>
</dbReference>
<dbReference type="KEGG" id="spap:H3Z74_05960"/>
<feature type="chain" id="PRO_5028899393" evidence="2">
    <location>
        <begin position="24"/>
        <end position="153"/>
    </location>
</feature>
<dbReference type="RefSeq" id="WP_187763027.1">
    <property type="nucleotide sequence ID" value="NZ_CP061038.1"/>
</dbReference>
<feature type="region of interest" description="Disordered" evidence="1">
    <location>
        <begin position="19"/>
        <end position="41"/>
    </location>
</feature>
<evidence type="ECO:0000256" key="1">
    <source>
        <dbReference type="SAM" id="MobiDB-lite"/>
    </source>
</evidence>
<feature type="signal peptide" evidence="2">
    <location>
        <begin position="1"/>
        <end position="23"/>
    </location>
</feature>
<gene>
    <name evidence="3" type="ORF">H3Z74_05960</name>
</gene>
<evidence type="ECO:0000313" key="3">
    <source>
        <dbReference type="EMBL" id="QNQ10737.1"/>
    </source>
</evidence>
<keyword evidence="2" id="KW-0732">Signal</keyword>
<feature type="compositionally biased region" description="Polar residues" evidence="1">
    <location>
        <begin position="21"/>
        <end position="30"/>
    </location>
</feature>
<organism evidence="3 4">
    <name type="scientific">Sphingomonas alpina</name>
    <dbReference type="NCBI Taxonomy" id="653931"/>
    <lineage>
        <taxon>Bacteria</taxon>
        <taxon>Pseudomonadati</taxon>
        <taxon>Pseudomonadota</taxon>
        <taxon>Alphaproteobacteria</taxon>
        <taxon>Sphingomonadales</taxon>
        <taxon>Sphingomonadaceae</taxon>
        <taxon>Sphingomonas</taxon>
    </lineage>
</organism>